<dbReference type="RefSeq" id="WP_174892422.1">
    <property type="nucleotide sequence ID" value="NZ_CACRUG010000006.1"/>
</dbReference>
<organism evidence="1">
    <name type="scientific">Veillonella parvula</name>
    <name type="common">Staphylococcus parvulus</name>
    <dbReference type="NCBI Taxonomy" id="29466"/>
    <lineage>
        <taxon>Bacteria</taxon>
        <taxon>Bacillati</taxon>
        <taxon>Bacillota</taxon>
        <taxon>Negativicutes</taxon>
        <taxon>Veillonellales</taxon>
        <taxon>Veillonellaceae</taxon>
        <taxon>Veillonella</taxon>
    </lineage>
</organism>
<proteinExistence type="predicted"/>
<dbReference type="EMBL" id="CACRUG010000006">
    <property type="protein sequence ID" value="VYU05708.1"/>
    <property type="molecule type" value="Genomic_DNA"/>
</dbReference>
<name>A0A6N3BSW6_VEIPA</name>
<protein>
    <submittedName>
        <fullName evidence="1">Uncharacterized protein</fullName>
    </submittedName>
</protein>
<evidence type="ECO:0000313" key="1">
    <source>
        <dbReference type="EMBL" id="VYU05708.1"/>
    </source>
</evidence>
<dbReference type="AlphaFoldDB" id="A0A6N3BSW6"/>
<accession>A0A6N3BSW6</accession>
<gene>
    <name evidence="1" type="ORF">VPLFYP99_01867</name>
</gene>
<sequence>MAIHKLSAILGTIIMGIGSFITCLATNESTITLGNGMLVVSIIMMGFGYSKWQP</sequence>
<reference evidence="1" key="1">
    <citation type="submission" date="2019-11" db="EMBL/GenBank/DDBJ databases">
        <authorList>
            <person name="Feng L."/>
        </authorList>
    </citation>
    <scope>NUCLEOTIDE SEQUENCE</scope>
    <source>
        <strain evidence="1">VparvulaLFYP99</strain>
    </source>
</reference>